<feature type="coiled-coil region" evidence="7">
    <location>
        <begin position="752"/>
        <end position="786"/>
    </location>
</feature>
<dbReference type="Pfam" id="PF00169">
    <property type="entry name" value="PH"/>
    <property type="match status" value="1"/>
</dbReference>
<feature type="coiled-coil region" evidence="7">
    <location>
        <begin position="815"/>
        <end position="898"/>
    </location>
</feature>
<dbReference type="SUPFAM" id="SSF50729">
    <property type="entry name" value="PH domain-like"/>
    <property type="match status" value="1"/>
</dbReference>
<organism evidence="11 12">
    <name type="scientific">Sinocyclocheilus rhinocerous</name>
    <dbReference type="NCBI Taxonomy" id="307959"/>
    <lineage>
        <taxon>Eukaryota</taxon>
        <taxon>Metazoa</taxon>
        <taxon>Chordata</taxon>
        <taxon>Craniata</taxon>
        <taxon>Vertebrata</taxon>
        <taxon>Euteleostomi</taxon>
        <taxon>Actinopterygii</taxon>
        <taxon>Neopterygii</taxon>
        <taxon>Teleostei</taxon>
        <taxon>Ostariophysi</taxon>
        <taxon>Cypriniformes</taxon>
        <taxon>Cyprinidae</taxon>
        <taxon>Cyprininae</taxon>
        <taxon>Sinocyclocheilus</taxon>
    </lineage>
</organism>
<accession>A0A673G333</accession>
<feature type="compositionally biased region" description="Basic and acidic residues" evidence="8">
    <location>
        <begin position="281"/>
        <end position="305"/>
    </location>
</feature>
<feature type="region of interest" description="Disordered" evidence="8">
    <location>
        <begin position="510"/>
        <end position="641"/>
    </location>
</feature>
<feature type="compositionally biased region" description="Gly residues" evidence="8">
    <location>
        <begin position="255"/>
        <end position="266"/>
    </location>
</feature>
<evidence type="ECO:0000256" key="5">
    <source>
        <dbReference type="ARBA" id="ARBA00023203"/>
    </source>
</evidence>
<dbReference type="PANTHER" id="PTHR17271">
    <property type="entry name" value="PLECKSTRIN HOMOLOGY PH DOMAIN-CONTAINING PROTEIN"/>
    <property type="match status" value="1"/>
</dbReference>
<dbReference type="GO" id="GO:0051015">
    <property type="term" value="F:actin filament binding"/>
    <property type="evidence" value="ECO:0007669"/>
    <property type="project" value="TreeGrafter"/>
</dbReference>
<evidence type="ECO:0000256" key="7">
    <source>
        <dbReference type="SAM" id="Coils"/>
    </source>
</evidence>
<feature type="region of interest" description="Disordered" evidence="8">
    <location>
        <begin position="327"/>
        <end position="380"/>
    </location>
</feature>
<keyword evidence="3" id="KW-0597">Phosphoprotein</keyword>
<name>A0A673G333_9TELE</name>
<feature type="compositionally biased region" description="Polar residues" evidence="8">
    <location>
        <begin position="328"/>
        <end position="371"/>
    </location>
</feature>
<feature type="compositionally biased region" description="Low complexity" evidence="8">
    <location>
        <begin position="127"/>
        <end position="137"/>
    </location>
</feature>
<comment type="subcellular location">
    <subcellularLocation>
        <location evidence="1">Cytoplasm</location>
        <location evidence="1">Cytoskeleton</location>
    </subcellularLocation>
</comment>
<gene>
    <name evidence="11" type="primary">si:ch73-103b11.2</name>
</gene>
<proteinExistence type="predicted"/>
<dbReference type="InterPro" id="IPR039597">
    <property type="entry name" value="M-RIP_PH"/>
</dbReference>
<evidence type="ECO:0000313" key="11">
    <source>
        <dbReference type="Ensembl" id="ENSSRHP00000006256.1"/>
    </source>
</evidence>
<feature type="compositionally biased region" description="Pro residues" evidence="8">
    <location>
        <begin position="115"/>
        <end position="126"/>
    </location>
</feature>
<dbReference type="SMART" id="SM00233">
    <property type="entry name" value="PH"/>
    <property type="match status" value="1"/>
</dbReference>
<dbReference type="InterPro" id="IPR011993">
    <property type="entry name" value="PH-like_dom_sf"/>
</dbReference>
<evidence type="ECO:0000259" key="10">
    <source>
        <dbReference type="PROSITE" id="PS50003"/>
    </source>
</evidence>
<dbReference type="PANTHER" id="PTHR17271:SF9">
    <property type="entry name" value="MYOSIN PHOSPHATASE RHO-INTERACTING PROTEIN"/>
    <property type="match status" value="1"/>
</dbReference>
<feature type="compositionally biased region" description="Low complexity" evidence="8">
    <location>
        <begin position="232"/>
        <end position="245"/>
    </location>
</feature>
<feature type="compositionally biased region" description="Basic and acidic residues" evidence="8">
    <location>
        <begin position="96"/>
        <end position="113"/>
    </location>
</feature>
<keyword evidence="12" id="KW-1185">Reference proteome</keyword>
<feature type="domain" description="PH" evidence="10">
    <location>
        <begin position="408"/>
        <end position="504"/>
    </location>
</feature>
<dbReference type="AlphaFoldDB" id="A0A673G333"/>
<keyword evidence="2" id="KW-0963">Cytoplasm</keyword>
<sequence>MLVCMSLFLCFCVQEPGPAKVTVTSTCSSSSMVCLPSTIAHAEQVPPTRATLWQEETWSRTTIPTSCSTGSLSQLDSGNSSVGRKPRVESGYFSLEKPKPEEDEERQHHRQQEQEPPPPQQQPPPLLSVSSTTSSSSSRSRYLSFDLELFSSPISSHKHTSHDPHSTANTQTSSITYNARAHKHNTQRLSKSEEHVSPDAPSLDSQLSSDANLCPLPSPDTLSSPNPHANILPSSLSSSQSSLDSEQGPESHVGGASGRAGRGGQGYAALADVPRARRLNHREAFRSSKERQELRARTRSPGREEVERLFGHARRCSQVIERFECHDTVSTPEQMDTTNSSTDPAPSYSKTANQRAGRNDSRLSNQKQEFSLDSAKGRTDDVSSLAGYRRAKSLDRRATETLMTPDLLNFKKGWMTKLYEDGLWKKHWFVLTDQSLRFYRDSIAEEAADLDGEIDLSTCYDVTEFPVQRNYGFQILSKEGAFTLSAMTSGIRRNWIQAILKNMRPTVAPDVTRSLPEERTRSNVEQNYIQPPSNSSQLSNSSVVEAKKLHEDMTDSAPPSDHRKSRVNKREGRSKTFDWSEFRPGQENKSGQPSIKRADTSVIISSSPSSTSSAASSPISSTSSHQTSSSITTTSHTDKLPLRDEEVMQDYIHHNQTAPTAGGVNATTVAEPPSKLPHKVPQEQVRMDVDDARDTQEVDSQSTAHRNSDVQVEIEQRWHQVETTPLREEKQVLITGSSNVPVGERALPQELTTALEKELGQAQRELARLQQQNSILQEQLQDARGREQSAREGYVLQATCERGFAAMEEMHQKVIEDIQRQHQREIRKLLEEKERLLEEETNATIAAIEAMKNAHREELEKTQRSQMSGVSADIQELHRQYEEELQSIHRELEVLSEQYSQKCLENAHLAQALEAERQALGQCQRENQKLHIHNQDLNHRLNEEITRMHSCISEDKSTYSLTQGKDIYELEVLLRVKESEIQYLKQEINSLKDELQSSLRDKKYASDKYKDIYTELSIVKAKADCDINKLREKLLAATEALGELDAEGSGVTAGYDIMKSKSNPDFLKKEKSKQIRGVRSKSLKEGLTVQERMKLFEAKDSRKI</sequence>
<dbReference type="FunFam" id="2.30.29.30:FF:000133">
    <property type="entry name" value="myosin phosphatase Rho-interacting protein isoform X1"/>
    <property type="match status" value="1"/>
</dbReference>
<dbReference type="InterPro" id="IPR052223">
    <property type="entry name" value="Actin_Cytoskeleton_Reg"/>
</dbReference>
<evidence type="ECO:0000256" key="6">
    <source>
        <dbReference type="ARBA" id="ARBA00023212"/>
    </source>
</evidence>
<evidence type="ECO:0000256" key="8">
    <source>
        <dbReference type="SAM" id="MobiDB-lite"/>
    </source>
</evidence>
<feature type="chain" id="PRO_5025601760" evidence="9">
    <location>
        <begin position="20"/>
        <end position="1104"/>
    </location>
</feature>
<keyword evidence="9" id="KW-0732">Signal</keyword>
<evidence type="ECO:0000313" key="12">
    <source>
        <dbReference type="Proteomes" id="UP000472270"/>
    </source>
</evidence>
<feature type="compositionally biased region" description="Basic and acidic residues" evidence="8">
    <location>
        <begin position="568"/>
        <end position="586"/>
    </location>
</feature>
<evidence type="ECO:0000256" key="3">
    <source>
        <dbReference type="ARBA" id="ARBA00022553"/>
    </source>
</evidence>
<feature type="region of interest" description="Disordered" evidence="8">
    <location>
        <begin position="64"/>
        <end position="137"/>
    </location>
</feature>
<evidence type="ECO:0000256" key="4">
    <source>
        <dbReference type="ARBA" id="ARBA00023054"/>
    </source>
</evidence>
<reference evidence="11" key="1">
    <citation type="submission" date="2025-08" db="UniProtKB">
        <authorList>
            <consortium name="Ensembl"/>
        </authorList>
    </citation>
    <scope>IDENTIFICATION</scope>
</reference>
<dbReference type="Proteomes" id="UP000472270">
    <property type="component" value="Unassembled WGS sequence"/>
</dbReference>
<evidence type="ECO:0000256" key="9">
    <source>
        <dbReference type="SAM" id="SignalP"/>
    </source>
</evidence>
<feature type="signal peptide" evidence="9">
    <location>
        <begin position="1"/>
        <end position="19"/>
    </location>
</feature>
<dbReference type="PROSITE" id="PS50003">
    <property type="entry name" value="PH_DOMAIN"/>
    <property type="match status" value="1"/>
</dbReference>
<dbReference type="CDD" id="cd13275">
    <property type="entry name" value="PH_M-RIP"/>
    <property type="match status" value="1"/>
</dbReference>
<keyword evidence="6" id="KW-0206">Cytoskeleton</keyword>
<dbReference type="Ensembl" id="ENSSRHT00000006476.1">
    <property type="protein sequence ID" value="ENSSRHP00000006256.1"/>
    <property type="gene ID" value="ENSSRHG00000003841.1"/>
</dbReference>
<feature type="coiled-coil region" evidence="7">
    <location>
        <begin position="974"/>
        <end position="1047"/>
    </location>
</feature>
<dbReference type="Gene3D" id="2.30.29.30">
    <property type="entry name" value="Pleckstrin-homology domain (PH domain)/Phosphotyrosine-binding domain (PTB)"/>
    <property type="match status" value="1"/>
</dbReference>
<evidence type="ECO:0000256" key="2">
    <source>
        <dbReference type="ARBA" id="ARBA00022490"/>
    </source>
</evidence>
<dbReference type="GO" id="GO:0015629">
    <property type="term" value="C:actin cytoskeleton"/>
    <property type="evidence" value="ECO:0007669"/>
    <property type="project" value="UniProtKB-ARBA"/>
</dbReference>
<feature type="compositionally biased region" description="Low complexity" evidence="8">
    <location>
        <begin position="530"/>
        <end position="544"/>
    </location>
</feature>
<dbReference type="InterPro" id="IPR001849">
    <property type="entry name" value="PH_domain"/>
</dbReference>
<protein>
    <submittedName>
        <fullName evidence="11">Myosin-2 heavy chain-like</fullName>
    </submittedName>
</protein>
<keyword evidence="5" id="KW-0009">Actin-binding</keyword>
<feature type="compositionally biased region" description="Polar residues" evidence="8">
    <location>
        <begin position="64"/>
        <end position="82"/>
    </location>
</feature>
<feature type="region of interest" description="Disordered" evidence="8">
    <location>
        <begin position="181"/>
        <end position="305"/>
    </location>
</feature>
<evidence type="ECO:0000256" key="1">
    <source>
        <dbReference type="ARBA" id="ARBA00004245"/>
    </source>
</evidence>
<feature type="compositionally biased region" description="Low complexity" evidence="8">
    <location>
        <begin position="600"/>
        <end position="635"/>
    </location>
</feature>
<reference evidence="11" key="2">
    <citation type="submission" date="2025-09" db="UniProtKB">
        <authorList>
            <consortium name="Ensembl"/>
        </authorList>
    </citation>
    <scope>IDENTIFICATION</scope>
</reference>
<keyword evidence="4 7" id="KW-0175">Coiled coil</keyword>